<reference evidence="2 3" key="1">
    <citation type="journal article" date="2017" name="Gigascience">
        <title>Draft genome of the honey bee ectoparasitic mite, Tropilaelaps mercedesae, is shaped by the parasitic life history.</title>
        <authorList>
            <person name="Dong X."/>
            <person name="Armstrong S.D."/>
            <person name="Xia D."/>
            <person name="Makepeace B.L."/>
            <person name="Darby A.C."/>
            <person name="Kadowaki T."/>
        </authorList>
    </citation>
    <scope>NUCLEOTIDE SEQUENCE [LARGE SCALE GENOMIC DNA]</scope>
    <source>
        <strain evidence="2">Wuxi-XJTLU</strain>
    </source>
</reference>
<comment type="caution">
    <text evidence="2">The sequence shown here is derived from an EMBL/GenBank/DDBJ whole genome shotgun (WGS) entry which is preliminary data.</text>
</comment>
<dbReference type="AlphaFoldDB" id="A0A1V9Y1R9"/>
<organism evidence="2 3">
    <name type="scientific">Tropilaelaps mercedesae</name>
    <dbReference type="NCBI Taxonomy" id="418985"/>
    <lineage>
        <taxon>Eukaryota</taxon>
        <taxon>Metazoa</taxon>
        <taxon>Ecdysozoa</taxon>
        <taxon>Arthropoda</taxon>
        <taxon>Chelicerata</taxon>
        <taxon>Arachnida</taxon>
        <taxon>Acari</taxon>
        <taxon>Parasitiformes</taxon>
        <taxon>Mesostigmata</taxon>
        <taxon>Gamasina</taxon>
        <taxon>Dermanyssoidea</taxon>
        <taxon>Laelapidae</taxon>
        <taxon>Tropilaelaps</taxon>
    </lineage>
</organism>
<feature type="chain" id="PRO_5010734383" evidence="1">
    <location>
        <begin position="20"/>
        <end position="104"/>
    </location>
</feature>
<dbReference type="Proteomes" id="UP000192247">
    <property type="component" value="Unassembled WGS sequence"/>
</dbReference>
<name>A0A1V9Y1R9_9ACAR</name>
<feature type="signal peptide" evidence="1">
    <location>
        <begin position="1"/>
        <end position="19"/>
    </location>
</feature>
<dbReference type="InParanoid" id="A0A1V9Y1R9"/>
<dbReference type="OrthoDB" id="10384219at2759"/>
<keyword evidence="3" id="KW-1185">Reference proteome</keyword>
<gene>
    <name evidence="2" type="ORF">BIW11_05581</name>
</gene>
<proteinExistence type="predicted"/>
<evidence type="ECO:0000256" key="1">
    <source>
        <dbReference type="SAM" id="SignalP"/>
    </source>
</evidence>
<evidence type="ECO:0000313" key="3">
    <source>
        <dbReference type="Proteomes" id="UP000192247"/>
    </source>
</evidence>
<dbReference type="EMBL" id="MNPL01000851">
    <property type="protein sequence ID" value="OQR79651.1"/>
    <property type="molecule type" value="Genomic_DNA"/>
</dbReference>
<sequence length="104" mass="11852">MKASFIVIMVLAFALATEGATRFNDQRCYDEKAACASSELRKLCPYTRWHCRELGHEVTNDTEYQHITGECDKRGPADFCKSAEKAEECKADKAFCNSVGYWHF</sequence>
<protein>
    <submittedName>
        <fullName evidence="2">Uncharacterized protein</fullName>
    </submittedName>
</protein>
<keyword evidence="1" id="KW-0732">Signal</keyword>
<evidence type="ECO:0000313" key="2">
    <source>
        <dbReference type="EMBL" id="OQR79651.1"/>
    </source>
</evidence>
<accession>A0A1V9Y1R9</accession>